<evidence type="ECO:0000259" key="3">
    <source>
        <dbReference type="Pfam" id="PF00291"/>
    </source>
</evidence>
<dbReference type="Pfam" id="PF00291">
    <property type="entry name" value="PALP"/>
    <property type="match status" value="1"/>
</dbReference>
<comment type="caution">
    <text evidence="4">The sequence shown here is derived from an EMBL/GenBank/DDBJ whole genome shotgun (WGS) entry which is preliminary data.</text>
</comment>
<dbReference type="CDD" id="cd01562">
    <property type="entry name" value="Thr-dehyd"/>
    <property type="match status" value="1"/>
</dbReference>
<sequence length="336" mass="35503">MDASLLNSAPITADGVRAAAARLSGKAVRTPLIENATLNEMAGGRVLLKAEVLQHYGSFKFRGAYNLVSQLTEEDRRKGILAWSSGNHAQGVALAARMCGAHATIIMPADAPAIKTNNVKALGADIISYDRYSEDREAIAERIIAEKGMILAPSFDHPHIIEGQGTAALETLEEATARGLSLDAFIVCCGGGGLTAGCAIILEDVSPQTDVWIAEPEGFDETWASIRDGVRHRADVSRRTICDAIASPSPGRLTLPIMERLVRGGLTVTEEGVRRAMIFAWRELKLVVEPGGAAALAGLLSGKFDARGKTTALTLSGGNVDAPLFAAILEDRPLPA</sequence>
<feature type="domain" description="Tryptophan synthase beta chain-like PALP" evidence="3">
    <location>
        <begin position="28"/>
        <end position="316"/>
    </location>
</feature>
<gene>
    <name evidence="4" type="ORF">ACFMB1_12090</name>
</gene>
<dbReference type="PANTHER" id="PTHR43050:SF1">
    <property type="entry name" value="SERINE RACEMASE"/>
    <property type="match status" value="1"/>
</dbReference>
<name>A0ABW1L0R8_9PROT</name>
<dbReference type="InterPro" id="IPR036052">
    <property type="entry name" value="TrpB-like_PALP_sf"/>
</dbReference>
<evidence type="ECO:0000313" key="5">
    <source>
        <dbReference type="Proteomes" id="UP001596116"/>
    </source>
</evidence>
<dbReference type="Gene3D" id="3.40.50.1100">
    <property type="match status" value="2"/>
</dbReference>
<organism evidence="4 5">
    <name type="scientific">Hyphococcus aureus</name>
    <dbReference type="NCBI Taxonomy" id="2666033"/>
    <lineage>
        <taxon>Bacteria</taxon>
        <taxon>Pseudomonadati</taxon>
        <taxon>Pseudomonadota</taxon>
        <taxon>Alphaproteobacteria</taxon>
        <taxon>Parvularculales</taxon>
        <taxon>Parvularculaceae</taxon>
        <taxon>Hyphococcus</taxon>
    </lineage>
</organism>
<dbReference type="SUPFAM" id="SSF53686">
    <property type="entry name" value="Tryptophan synthase beta subunit-like PLP-dependent enzymes"/>
    <property type="match status" value="1"/>
</dbReference>
<keyword evidence="5" id="KW-1185">Reference proteome</keyword>
<proteinExistence type="predicted"/>
<comment type="cofactor">
    <cofactor evidence="1">
        <name>pyridoxal 5'-phosphate</name>
        <dbReference type="ChEBI" id="CHEBI:597326"/>
    </cofactor>
</comment>
<evidence type="ECO:0000256" key="1">
    <source>
        <dbReference type="ARBA" id="ARBA00001933"/>
    </source>
</evidence>
<reference evidence="4 5" key="1">
    <citation type="submission" date="2024-09" db="EMBL/GenBank/DDBJ databases">
        <authorList>
            <person name="Zhang Z.-H."/>
        </authorList>
    </citation>
    <scope>NUCLEOTIDE SEQUENCE [LARGE SCALE GENOMIC DNA]</scope>
    <source>
        <strain evidence="4 5">HHTR114</strain>
    </source>
</reference>
<dbReference type="EMBL" id="JBHPON010000002">
    <property type="protein sequence ID" value="MFC6036288.1"/>
    <property type="molecule type" value="Genomic_DNA"/>
</dbReference>
<dbReference type="InterPro" id="IPR001926">
    <property type="entry name" value="TrpB-like_PALP"/>
</dbReference>
<evidence type="ECO:0000256" key="2">
    <source>
        <dbReference type="ARBA" id="ARBA00022898"/>
    </source>
</evidence>
<dbReference type="Proteomes" id="UP001596116">
    <property type="component" value="Unassembled WGS sequence"/>
</dbReference>
<accession>A0ABW1L0R8</accession>
<keyword evidence="2" id="KW-0663">Pyridoxal phosphate</keyword>
<dbReference type="RefSeq" id="WP_379882483.1">
    <property type="nucleotide sequence ID" value="NZ_JBHPON010000002.1"/>
</dbReference>
<evidence type="ECO:0000313" key="4">
    <source>
        <dbReference type="EMBL" id="MFC6036288.1"/>
    </source>
</evidence>
<dbReference type="PANTHER" id="PTHR43050">
    <property type="entry name" value="SERINE / THREONINE RACEMASE FAMILY MEMBER"/>
    <property type="match status" value="1"/>
</dbReference>
<protein>
    <submittedName>
        <fullName evidence="4">Threonine/serine dehydratase</fullName>
    </submittedName>
</protein>